<dbReference type="InterPro" id="IPR009069">
    <property type="entry name" value="Cys_alpha_HP_mot_SF"/>
</dbReference>
<evidence type="ECO:0000313" key="1">
    <source>
        <dbReference type="EMBL" id="CAD7077528.1"/>
    </source>
</evidence>
<dbReference type="InParanoid" id="A0A7R8UB44"/>
<proteinExistence type="predicted"/>
<keyword evidence="2" id="KW-1185">Reference proteome</keyword>
<dbReference type="GO" id="GO:0003723">
    <property type="term" value="F:RNA binding"/>
    <property type="evidence" value="ECO:0007669"/>
    <property type="project" value="TreeGrafter"/>
</dbReference>
<dbReference type="GO" id="GO:0005761">
    <property type="term" value="C:mitochondrial ribosome"/>
    <property type="evidence" value="ECO:0007669"/>
    <property type="project" value="InterPro"/>
</dbReference>
<protein>
    <recommendedName>
        <fullName evidence="3">CHCH domain-containing protein</fullName>
    </recommendedName>
</protein>
<dbReference type="InterPro" id="IPR033620">
    <property type="entry name" value="Ribosomal_mS37_met"/>
</dbReference>
<dbReference type="AlphaFoldDB" id="A0A7R8UB44"/>
<dbReference type="OrthoDB" id="5825849at2759"/>
<reference evidence="1 2" key="1">
    <citation type="submission" date="2020-11" db="EMBL/GenBank/DDBJ databases">
        <authorList>
            <person name="Wallbank WR R."/>
            <person name="Pardo Diaz C."/>
            <person name="Kozak K."/>
            <person name="Martin S."/>
            <person name="Jiggins C."/>
            <person name="Moest M."/>
            <person name="Warren A I."/>
            <person name="Generalovic N T."/>
            <person name="Byers J.R.P. K."/>
            <person name="Montejo-Kovacevich G."/>
            <person name="Yen C E."/>
        </authorList>
    </citation>
    <scope>NUCLEOTIDE SEQUENCE [LARGE SCALE GENOMIC DNA]</scope>
</reference>
<dbReference type="GO" id="GO:0032543">
    <property type="term" value="P:mitochondrial translation"/>
    <property type="evidence" value="ECO:0007669"/>
    <property type="project" value="InterPro"/>
</dbReference>
<dbReference type="GO" id="GO:0005654">
    <property type="term" value="C:nucleoplasm"/>
    <property type="evidence" value="ECO:0007669"/>
    <property type="project" value="TreeGrafter"/>
</dbReference>
<accession>A0A7R8UB44</accession>
<dbReference type="Proteomes" id="UP000594454">
    <property type="component" value="Chromosome 1"/>
</dbReference>
<dbReference type="FunCoup" id="A0A7R8UB44">
    <property type="interactions" value="1153"/>
</dbReference>
<gene>
    <name evidence="1" type="ORF">HERILL_LOCUS868</name>
</gene>
<name>A0A7R8UB44_HERIL</name>
<sequence length="93" mass="10879">MRFASALLANARAPQRESIVPFQEILPLRLKNRENDFQESLCSKEVQTFNKCYKTFMDTSFQAKKVDSQGAVKPGKDLNYKQLNKYMRRYPNP</sequence>
<dbReference type="SUPFAM" id="SSF47072">
    <property type="entry name" value="Cysteine alpha-hairpin motif"/>
    <property type="match status" value="1"/>
</dbReference>
<dbReference type="PANTHER" id="PTHR31278:SF2">
    <property type="entry name" value="SMALL RIBOSOMAL SUBUNIT PROTEIN MS37"/>
    <property type="match status" value="1"/>
</dbReference>
<evidence type="ECO:0008006" key="3">
    <source>
        <dbReference type="Google" id="ProtNLM"/>
    </source>
</evidence>
<dbReference type="EMBL" id="LR899009">
    <property type="protein sequence ID" value="CAD7077528.1"/>
    <property type="molecule type" value="Genomic_DNA"/>
</dbReference>
<organism evidence="1 2">
    <name type="scientific">Hermetia illucens</name>
    <name type="common">Black soldier fly</name>
    <dbReference type="NCBI Taxonomy" id="343691"/>
    <lineage>
        <taxon>Eukaryota</taxon>
        <taxon>Metazoa</taxon>
        <taxon>Ecdysozoa</taxon>
        <taxon>Arthropoda</taxon>
        <taxon>Hexapoda</taxon>
        <taxon>Insecta</taxon>
        <taxon>Pterygota</taxon>
        <taxon>Neoptera</taxon>
        <taxon>Endopterygota</taxon>
        <taxon>Diptera</taxon>
        <taxon>Brachycera</taxon>
        <taxon>Stratiomyomorpha</taxon>
        <taxon>Stratiomyidae</taxon>
        <taxon>Hermetiinae</taxon>
        <taxon>Hermetia</taxon>
    </lineage>
</organism>
<evidence type="ECO:0000313" key="2">
    <source>
        <dbReference type="Proteomes" id="UP000594454"/>
    </source>
</evidence>
<dbReference type="PANTHER" id="PTHR31278">
    <property type="entry name" value="CHCHD1"/>
    <property type="match status" value="1"/>
</dbReference>